<dbReference type="SUPFAM" id="SSF52540">
    <property type="entry name" value="P-loop containing nucleoside triphosphate hydrolases"/>
    <property type="match status" value="1"/>
</dbReference>
<feature type="domain" description="AAA" evidence="1">
    <location>
        <begin position="93"/>
        <end position="274"/>
    </location>
</feature>
<evidence type="ECO:0000259" key="1">
    <source>
        <dbReference type="Pfam" id="PF13614"/>
    </source>
</evidence>
<keyword evidence="4" id="KW-1185">Reference proteome</keyword>
<evidence type="ECO:0000313" key="3">
    <source>
        <dbReference type="EMBL" id="KAB7887915.1"/>
    </source>
</evidence>
<reference evidence="4 5" key="1">
    <citation type="submission" date="2019-10" db="EMBL/GenBank/DDBJ databases">
        <title>Poseidonibacter ostreae sp. nov., isolated from the gut of the Ostrea denselamellosa.</title>
        <authorList>
            <person name="Choi A."/>
        </authorList>
    </citation>
    <scope>NUCLEOTIDE SEQUENCE [LARGE SCALE GENOMIC DNA]</scope>
    <source>
        <strain evidence="2 5">SJOD-M-33</strain>
        <strain evidence="3 4">SJOD-M-5</strain>
    </source>
</reference>
<dbReference type="Proteomes" id="UP000461010">
    <property type="component" value="Unassembled WGS sequence"/>
</dbReference>
<name>A0A6L4WP74_9BACT</name>
<protein>
    <submittedName>
        <fullName evidence="2">AAA family ATPase</fullName>
    </submittedName>
</protein>
<comment type="caution">
    <text evidence="2">The sequence shown here is derived from an EMBL/GenBank/DDBJ whole genome shotgun (WGS) entry which is preliminary data.</text>
</comment>
<gene>
    <name evidence="3" type="ORF">GBG18_13570</name>
    <name evidence="2" type="ORF">GBG19_13525</name>
</gene>
<dbReference type="RefSeq" id="WP_152191905.1">
    <property type="nucleotide sequence ID" value="NZ_WFKI01000037.1"/>
</dbReference>
<dbReference type="Proteomes" id="UP000472839">
    <property type="component" value="Unassembled WGS sequence"/>
</dbReference>
<organism evidence="2 5">
    <name type="scientific">Poseidonibacter ostreae</name>
    <dbReference type="NCBI Taxonomy" id="2654171"/>
    <lineage>
        <taxon>Bacteria</taxon>
        <taxon>Pseudomonadati</taxon>
        <taxon>Campylobacterota</taxon>
        <taxon>Epsilonproteobacteria</taxon>
        <taxon>Campylobacterales</taxon>
        <taxon>Arcobacteraceae</taxon>
        <taxon>Poseidonibacter</taxon>
    </lineage>
</organism>
<dbReference type="PANTHER" id="PTHR13696">
    <property type="entry name" value="P-LOOP CONTAINING NUCLEOSIDE TRIPHOSPHATE HYDROLASE"/>
    <property type="match status" value="1"/>
</dbReference>
<sequence>MRLISKIDEIAAFAQVNKHKVKELMLSGAIPAVVNESTNRKFFYTTDTLIDFAAYKVSQYKKTTAENYRDLFLYDDLDTNMYENNDSKCVTYSVTNQKGGVAKTTVSVNIASNLAFLGQRVLLIDLDSQSQSTRYLNKEQYIGKSLVNVLNEIIQNGKVTKEFIEQFIVKHEVVNDKTIDVLPSELRLAKIFEMCRTVSMPHTILKKIIDKIKDSYDVILLDLPPSSGMSIEQALFASDKVILATDCDEFSKEGIEVTLEGIKAFNESVQKDLIIDSCFISKFNKNAKIHSTIKNDIMEMLDEKGFDKDKIFTIPYSLIIPESQYEAAPLIGFFQKENYNPKNDTVNYVSTINQAILVNEHFLDYAIRIIKDKESN</sequence>
<evidence type="ECO:0000313" key="4">
    <source>
        <dbReference type="Proteomes" id="UP000461010"/>
    </source>
</evidence>
<dbReference type="Pfam" id="PF13614">
    <property type="entry name" value="AAA_31"/>
    <property type="match status" value="1"/>
</dbReference>
<evidence type="ECO:0000313" key="2">
    <source>
        <dbReference type="EMBL" id="KAB7885717.1"/>
    </source>
</evidence>
<dbReference type="InterPro" id="IPR050678">
    <property type="entry name" value="DNA_Partitioning_ATPase"/>
</dbReference>
<dbReference type="InterPro" id="IPR025669">
    <property type="entry name" value="AAA_dom"/>
</dbReference>
<proteinExistence type="predicted"/>
<evidence type="ECO:0000313" key="5">
    <source>
        <dbReference type="Proteomes" id="UP000472839"/>
    </source>
</evidence>
<dbReference type="AlphaFoldDB" id="A0A6L4WP74"/>
<dbReference type="EMBL" id="WFKK01000052">
    <property type="protein sequence ID" value="KAB7885717.1"/>
    <property type="molecule type" value="Genomic_DNA"/>
</dbReference>
<dbReference type="InterPro" id="IPR027417">
    <property type="entry name" value="P-loop_NTPase"/>
</dbReference>
<dbReference type="Gene3D" id="3.40.50.300">
    <property type="entry name" value="P-loop containing nucleotide triphosphate hydrolases"/>
    <property type="match status" value="1"/>
</dbReference>
<dbReference type="PANTHER" id="PTHR13696:SF52">
    <property type="entry name" value="PARA FAMILY PROTEIN CT_582"/>
    <property type="match status" value="1"/>
</dbReference>
<dbReference type="EMBL" id="WFKJ01000056">
    <property type="protein sequence ID" value="KAB7887915.1"/>
    <property type="molecule type" value="Genomic_DNA"/>
</dbReference>
<dbReference type="CDD" id="cd02042">
    <property type="entry name" value="ParAB_family"/>
    <property type="match status" value="1"/>
</dbReference>
<accession>A0A6L4WP74</accession>